<gene>
    <name evidence="2" type="ORF">VTL71DRAFT_6913</name>
</gene>
<evidence type="ECO:0000256" key="1">
    <source>
        <dbReference type="SAM" id="MobiDB-lite"/>
    </source>
</evidence>
<reference evidence="2 3" key="1">
    <citation type="journal article" date="2024" name="Commun. Biol.">
        <title>Comparative genomic analysis of thermophilic fungi reveals convergent evolutionary adaptations and gene losses.</title>
        <authorList>
            <person name="Steindorff A.S."/>
            <person name="Aguilar-Pontes M.V."/>
            <person name="Robinson A.J."/>
            <person name="Andreopoulos B."/>
            <person name="LaButti K."/>
            <person name="Kuo A."/>
            <person name="Mondo S."/>
            <person name="Riley R."/>
            <person name="Otillar R."/>
            <person name="Haridas S."/>
            <person name="Lipzen A."/>
            <person name="Grimwood J."/>
            <person name="Schmutz J."/>
            <person name="Clum A."/>
            <person name="Reid I.D."/>
            <person name="Moisan M.C."/>
            <person name="Butler G."/>
            <person name="Nguyen T.T.M."/>
            <person name="Dewar K."/>
            <person name="Conant G."/>
            <person name="Drula E."/>
            <person name="Henrissat B."/>
            <person name="Hansel C."/>
            <person name="Singer S."/>
            <person name="Hutchinson M.I."/>
            <person name="de Vries R.P."/>
            <person name="Natvig D.O."/>
            <person name="Powell A.J."/>
            <person name="Tsang A."/>
            <person name="Grigoriev I.V."/>
        </authorList>
    </citation>
    <scope>NUCLEOTIDE SEQUENCE [LARGE SCALE GENOMIC DNA]</scope>
    <source>
        <strain evidence="2 3">CBS 494.80</strain>
    </source>
</reference>
<feature type="region of interest" description="Disordered" evidence="1">
    <location>
        <begin position="80"/>
        <end position="104"/>
    </location>
</feature>
<proteinExistence type="predicted"/>
<dbReference type="EMBL" id="JAZHXI010000018">
    <property type="protein sequence ID" value="KAL2061536.1"/>
    <property type="molecule type" value="Genomic_DNA"/>
</dbReference>
<sequence length="104" mass="11528">MRSLRCAARSSTCAVGCWSDCIRTEDDNGSDIVKDFFEMCIFWLSREKGEEVDYEGKGGKRCQRFEVVLGWAGLGWVGLRSGSGSAQRVDAKKGPPSEICEPRD</sequence>
<protein>
    <submittedName>
        <fullName evidence="2">Uncharacterized protein</fullName>
    </submittedName>
</protein>
<comment type="caution">
    <text evidence="2">The sequence shown here is derived from an EMBL/GenBank/DDBJ whole genome shotgun (WGS) entry which is preliminary data.</text>
</comment>
<organism evidence="2 3">
    <name type="scientific">Oculimacula yallundae</name>
    <dbReference type="NCBI Taxonomy" id="86028"/>
    <lineage>
        <taxon>Eukaryota</taxon>
        <taxon>Fungi</taxon>
        <taxon>Dikarya</taxon>
        <taxon>Ascomycota</taxon>
        <taxon>Pezizomycotina</taxon>
        <taxon>Leotiomycetes</taxon>
        <taxon>Helotiales</taxon>
        <taxon>Ploettnerulaceae</taxon>
        <taxon>Oculimacula</taxon>
    </lineage>
</organism>
<accession>A0ABR4BWD3</accession>
<dbReference type="Proteomes" id="UP001595075">
    <property type="component" value="Unassembled WGS sequence"/>
</dbReference>
<keyword evidence="3" id="KW-1185">Reference proteome</keyword>
<evidence type="ECO:0000313" key="2">
    <source>
        <dbReference type="EMBL" id="KAL2061536.1"/>
    </source>
</evidence>
<feature type="compositionally biased region" description="Basic and acidic residues" evidence="1">
    <location>
        <begin position="89"/>
        <end position="104"/>
    </location>
</feature>
<evidence type="ECO:0000313" key="3">
    <source>
        <dbReference type="Proteomes" id="UP001595075"/>
    </source>
</evidence>
<name>A0ABR4BWD3_9HELO</name>